<dbReference type="Proteomes" id="UP001208041">
    <property type="component" value="Unassembled WGS sequence"/>
</dbReference>
<dbReference type="PANTHER" id="PTHR43005:SF1">
    <property type="entry name" value="SPERMIDINE_PUTRESCINE TRANSPORT SYSTEM PERMEASE PROTEIN"/>
    <property type="match status" value="1"/>
</dbReference>
<dbReference type="AlphaFoldDB" id="A0AAE3LPX9"/>
<feature type="transmembrane region" description="Helical" evidence="7">
    <location>
        <begin position="12"/>
        <end position="39"/>
    </location>
</feature>
<dbReference type="CDD" id="cd06261">
    <property type="entry name" value="TM_PBP2"/>
    <property type="match status" value="1"/>
</dbReference>
<gene>
    <name evidence="9" type="ORF">OH136_00130</name>
</gene>
<evidence type="ECO:0000256" key="7">
    <source>
        <dbReference type="RuleBase" id="RU363032"/>
    </source>
</evidence>
<evidence type="ECO:0000256" key="2">
    <source>
        <dbReference type="ARBA" id="ARBA00022448"/>
    </source>
</evidence>
<comment type="similarity">
    <text evidence="7">Belongs to the binding-protein-dependent transport system permease family.</text>
</comment>
<dbReference type="EMBL" id="JAOYFC010000001">
    <property type="protein sequence ID" value="MCV6822944.1"/>
    <property type="molecule type" value="Genomic_DNA"/>
</dbReference>
<proteinExistence type="inferred from homology"/>
<keyword evidence="3" id="KW-1003">Cell membrane</keyword>
<evidence type="ECO:0000256" key="3">
    <source>
        <dbReference type="ARBA" id="ARBA00022475"/>
    </source>
</evidence>
<dbReference type="Pfam" id="PF00528">
    <property type="entry name" value="BPD_transp_1"/>
    <property type="match status" value="1"/>
</dbReference>
<feature type="transmembrane region" description="Helical" evidence="7">
    <location>
        <begin position="76"/>
        <end position="101"/>
    </location>
</feature>
<dbReference type="GO" id="GO:0055085">
    <property type="term" value="P:transmembrane transport"/>
    <property type="evidence" value="ECO:0007669"/>
    <property type="project" value="InterPro"/>
</dbReference>
<name>A0AAE3LPX9_9RHOB</name>
<comment type="subcellular location">
    <subcellularLocation>
        <location evidence="1 7">Cell membrane</location>
        <topology evidence="1 7">Multi-pass membrane protein</topology>
    </subcellularLocation>
</comment>
<dbReference type="GO" id="GO:0005886">
    <property type="term" value="C:plasma membrane"/>
    <property type="evidence" value="ECO:0007669"/>
    <property type="project" value="UniProtKB-SubCell"/>
</dbReference>
<keyword evidence="10" id="KW-1185">Reference proteome</keyword>
<evidence type="ECO:0000256" key="4">
    <source>
        <dbReference type="ARBA" id="ARBA00022692"/>
    </source>
</evidence>
<dbReference type="PANTHER" id="PTHR43005">
    <property type="entry name" value="BLR7065 PROTEIN"/>
    <property type="match status" value="1"/>
</dbReference>
<evidence type="ECO:0000313" key="10">
    <source>
        <dbReference type="Proteomes" id="UP001208041"/>
    </source>
</evidence>
<protein>
    <submittedName>
        <fullName evidence="9">Sugar ABC transporter permease</fullName>
    </submittedName>
</protein>
<evidence type="ECO:0000256" key="1">
    <source>
        <dbReference type="ARBA" id="ARBA00004651"/>
    </source>
</evidence>
<dbReference type="RefSeq" id="WP_263951772.1">
    <property type="nucleotide sequence ID" value="NZ_JAOYFC010000001.1"/>
</dbReference>
<evidence type="ECO:0000313" key="9">
    <source>
        <dbReference type="EMBL" id="MCV6822944.1"/>
    </source>
</evidence>
<dbReference type="Gene3D" id="1.10.3720.10">
    <property type="entry name" value="MetI-like"/>
    <property type="match status" value="1"/>
</dbReference>
<keyword evidence="2 7" id="KW-0813">Transport</keyword>
<feature type="transmembrane region" description="Helical" evidence="7">
    <location>
        <begin position="113"/>
        <end position="134"/>
    </location>
</feature>
<organism evidence="9 10">
    <name type="scientific">Halocynthiibacter halioticoli</name>
    <dbReference type="NCBI Taxonomy" id="2986804"/>
    <lineage>
        <taxon>Bacteria</taxon>
        <taxon>Pseudomonadati</taxon>
        <taxon>Pseudomonadota</taxon>
        <taxon>Alphaproteobacteria</taxon>
        <taxon>Rhodobacterales</taxon>
        <taxon>Paracoccaceae</taxon>
        <taxon>Halocynthiibacter</taxon>
    </lineage>
</organism>
<evidence type="ECO:0000256" key="5">
    <source>
        <dbReference type="ARBA" id="ARBA00022989"/>
    </source>
</evidence>
<dbReference type="InterPro" id="IPR035906">
    <property type="entry name" value="MetI-like_sf"/>
</dbReference>
<keyword evidence="5 7" id="KW-1133">Transmembrane helix</keyword>
<keyword evidence="4 7" id="KW-0812">Transmembrane</keyword>
<sequence length="296" mass="32748">MLASAHPWLKRDWPLLVCLSIPAILAVGLLLYMAGWVLVMSFTDLSLFGRKATEWSFIGLENYERLFTRRGFLESLWVTVIFTFFSSIIGQNILGFVLAGTLRNQPGLLRSSIESAVILGWVLPDVVAAFLWSATFTPNGLVDLAILQPLSIETRNLINDHPLLIVILANIWKGTAWSYILYSAALDSVPREVSEAAKVDGATPMQRMFFITLPMIKSHIATNCLFITIGSFVYFPLIFALTGGGPGTKTQVLSIFVYNESFSVGKLGYGSAISVAMLIIVAIMSIFYVRLLREPK</sequence>
<feature type="transmembrane region" description="Helical" evidence="7">
    <location>
        <begin position="267"/>
        <end position="289"/>
    </location>
</feature>
<accession>A0AAE3LPX9</accession>
<feature type="transmembrane region" description="Helical" evidence="7">
    <location>
        <begin position="163"/>
        <end position="182"/>
    </location>
</feature>
<feature type="domain" description="ABC transmembrane type-1" evidence="8">
    <location>
        <begin position="72"/>
        <end position="290"/>
    </location>
</feature>
<feature type="transmembrane region" description="Helical" evidence="7">
    <location>
        <begin position="224"/>
        <end position="247"/>
    </location>
</feature>
<dbReference type="PROSITE" id="PS50928">
    <property type="entry name" value="ABC_TM1"/>
    <property type="match status" value="1"/>
</dbReference>
<dbReference type="InterPro" id="IPR000515">
    <property type="entry name" value="MetI-like"/>
</dbReference>
<reference evidence="9" key="1">
    <citation type="submission" date="2022-10" db="EMBL/GenBank/DDBJ databases">
        <authorList>
            <person name="Yue Y."/>
        </authorList>
    </citation>
    <scope>NUCLEOTIDE SEQUENCE</scope>
    <source>
        <strain evidence="9">Z654</strain>
    </source>
</reference>
<dbReference type="SUPFAM" id="SSF161098">
    <property type="entry name" value="MetI-like"/>
    <property type="match status" value="1"/>
</dbReference>
<keyword evidence="6 7" id="KW-0472">Membrane</keyword>
<evidence type="ECO:0000256" key="6">
    <source>
        <dbReference type="ARBA" id="ARBA00023136"/>
    </source>
</evidence>
<evidence type="ECO:0000259" key="8">
    <source>
        <dbReference type="PROSITE" id="PS50928"/>
    </source>
</evidence>
<comment type="caution">
    <text evidence="9">The sequence shown here is derived from an EMBL/GenBank/DDBJ whole genome shotgun (WGS) entry which is preliminary data.</text>
</comment>